<dbReference type="PROSITE" id="PS51722">
    <property type="entry name" value="G_TR_2"/>
    <property type="match status" value="1"/>
</dbReference>
<comment type="caution">
    <text evidence="8">The sequence shown here is derived from an EMBL/GenBank/DDBJ whole genome shotgun (WGS) entry which is preliminary data.</text>
</comment>
<keyword evidence="9" id="KW-1185">Reference proteome</keyword>
<dbReference type="NCBIfam" id="NF009891">
    <property type="entry name" value="PRK13351.1-1"/>
    <property type="match status" value="1"/>
</dbReference>
<dbReference type="GO" id="GO:0005525">
    <property type="term" value="F:GTP binding"/>
    <property type="evidence" value="ECO:0007669"/>
    <property type="project" value="UniProtKB-KW"/>
</dbReference>
<evidence type="ECO:0000259" key="7">
    <source>
        <dbReference type="PROSITE" id="PS51722"/>
    </source>
</evidence>
<keyword evidence="3 8" id="KW-0251">Elongation factor</keyword>
<dbReference type="Pfam" id="PF00009">
    <property type="entry name" value="GTP_EFTU"/>
    <property type="match status" value="1"/>
</dbReference>
<evidence type="ECO:0000256" key="6">
    <source>
        <dbReference type="ARBA" id="ARBA00024731"/>
    </source>
</evidence>
<organism evidence="8 9">
    <name type="scientific">Corallincola holothuriorum</name>
    <dbReference type="NCBI Taxonomy" id="2282215"/>
    <lineage>
        <taxon>Bacteria</taxon>
        <taxon>Pseudomonadati</taxon>
        <taxon>Pseudomonadota</taxon>
        <taxon>Gammaproteobacteria</taxon>
        <taxon>Alteromonadales</taxon>
        <taxon>Psychromonadaceae</taxon>
        <taxon>Corallincola</taxon>
    </lineage>
</organism>
<dbReference type="EMBL" id="QPID01000009">
    <property type="protein sequence ID" value="RCU45718.1"/>
    <property type="molecule type" value="Genomic_DNA"/>
</dbReference>
<dbReference type="SMART" id="SM00838">
    <property type="entry name" value="EFG_C"/>
    <property type="match status" value="1"/>
</dbReference>
<dbReference type="Gene3D" id="3.30.70.870">
    <property type="entry name" value="Elongation Factor G (Translational Gtpase), domain 3"/>
    <property type="match status" value="1"/>
</dbReference>
<dbReference type="Gene3D" id="2.40.30.10">
    <property type="entry name" value="Translation factors"/>
    <property type="match status" value="1"/>
</dbReference>
<evidence type="ECO:0000256" key="2">
    <source>
        <dbReference type="ARBA" id="ARBA00022741"/>
    </source>
</evidence>
<sequence length="676" mass="73626">MSIDNIRNIALLGQSGAGKTTLSEQLLFHTGTINTLGELSRGTTVSDFDAEERALQKSIDTSWLHFEHQGHQVNVLDTPGSADFIGRAISVLPAVESCALVVDATEGVSNVAEKLFQTAGERKKCRMVIINKIDSDAEHLATLLDELQTRLGPTLLPINLPVASGDDVIDCYFDPQYDRTPAFSSVESAHDALIDQVVELDEALMELYLEQGSELKPEQLHDPFEKALRQQHLVPVCFVSARTGAGVDALLQVLAELMPTPLEGNPPLFMNYDNPVTLSPEPGSHAIAHVFKVVIDPFMGRLALARVHQGRLKPDSALFIGDGRKPFKPGHLFRLQGKERVEVSQADPGDWVAIAKIDALVFDSVIHDSHDEDHFHLQSLTLPPPMFSMAIKPSRRGEEQKLWETLDKITAEDPSLSVSHKASLNETLLTGVGEFHLKTAINKMRNQYKLAVETSTPSIDYRETITVAADGHYRHKKQTGGAGQFGEVHLSVKPLSRGEGFRFVDKVVGGAIPGQFIPAVEKGVRQILEEGAIAGYPMQDLQVTVIDGKHHSVDSKEIAFVAAGRKAFIEAVAKAKPVVLEPIVDLAVTVPADAMGDVSADMASHRGVITDTHVGNSGRTTVHCKSPLSEVSDYSQRLKSITKGEGHFTLALSHFEPVPVSQQKALCQGYRSQELA</sequence>
<dbReference type="AlphaFoldDB" id="A0A368N5B4"/>
<feature type="domain" description="Tr-type G" evidence="7">
    <location>
        <begin position="4"/>
        <end position="262"/>
    </location>
</feature>
<dbReference type="InterPro" id="IPR009000">
    <property type="entry name" value="Transl_B-barrel_sf"/>
</dbReference>
<comment type="function">
    <text evidence="6">Catalyzes the GTP-dependent ribosomal translocation step during translation elongation. During this step, the ribosome changes from the pre-translocational (PRE) to the post-translocational (POST) state as the newly formed A-site-bound peptidyl-tRNA and P-site-bound deacylated tRNA move to the P and E sites, respectively. Catalyzes the coordinated movement of the two tRNA molecules, the mRNA and conformational changes in the ribosome.</text>
</comment>
<evidence type="ECO:0000256" key="5">
    <source>
        <dbReference type="ARBA" id="ARBA00023134"/>
    </source>
</evidence>
<dbReference type="InterPro" id="IPR053905">
    <property type="entry name" value="EF-G-like_DII"/>
</dbReference>
<dbReference type="GO" id="GO:0003746">
    <property type="term" value="F:translation elongation factor activity"/>
    <property type="evidence" value="ECO:0007669"/>
    <property type="project" value="UniProtKB-KW"/>
</dbReference>
<dbReference type="OrthoDB" id="9804431at2"/>
<dbReference type="FunFam" id="3.30.70.240:FF:000001">
    <property type="entry name" value="Elongation factor G"/>
    <property type="match status" value="1"/>
</dbReference>
<dbReference type="InterPro" id="IPR005517">
    <property type="entry name" value="Transl_elong_EFG/EF2_IV"/>
</dbReference>
<dbReference type="PANTHER" id="PTHR43261:SF6">
    <property type="entry name" value="ELONGATION FACTOR G-LIKE PROTEIN"/>
    <property type="match status" value="1"/>
</dbReference>
<dbReference type="CDD" id="cd01434">
    <property type="entry name" value="EFG_mtEFG1_IV"/>
    <property type="match status" value="1"/>
</dbReference>
<dbReference type="GO" id="GO:0032790">
    <property type="term" value="P:ribosome disassembly"/>
    <property type="evidence" value="ECO:0007669"/>
    <property type="project" value="TreeGrafter"/>
</dbReference>
<dbReference type="CDD" id="cd03713">
    <property type="entry name" value="EFG_mtEFG_C"/>
    <property type="match status" value="1"/>
</dbReference>
<protein>
    <recommendedName>
        <fullName evidence="1">Elongation factor G</fullName>
    </recommendedName>
</protein>
<name>A0A368N5B4_9GAMM</name>
<dbReference type="Gene3D" id="3.30.70.240">
    <property type="match status" value="1"/>
</dbReference>
<dbReference type="InterPro" id="IPR035649">
    <property type="entry name" value="EFG_V"/>
</dbReference>
<dbReference type="InterPro" id="IPR000640">
    <property type="entry name" value="EFG_V-like"/>
</dbReference>
<dbReference type="Pfam" id="PF03764">
    <property type="entry name" value="EFG_IV"/>
    <property type="match status" value="1"/>
</dbReference>
<accession>A0A368N5B4</accession>
<evidence type="ECO:0000256" key="1">
    <source>
        <dbReference type="ARBA" id="ARBA00017872"/>
    </source>
</evidence>
<dbReference type="SUPFAM" id="SSF54211">
    <property type="entry name" value="Ribosomal protein S5 domain 2-like"/>
    <property type="match status" value="1"/>
</dbReference>
<dbReference type="NCBIfam" id="NF009381">
    <property type="entry name" value="PRK12740.1-5"/>
    <property type="match status" value="1"/>
</dbReference>
<dbReference type="InterPro" id="IPR020568">
    <property type="entry name" value="Ribosomal_Su5_D2-typ_SF"/>
</dbReference>
<keyword evidence="5" id="KW-0342">GTP-binding</keyword>
<dbReference type="SUPFAM" id="SSF50447">
    <property type="entry name" value="Translation proteins"/>
    <property type="match status" value="1"/>
</dbReference>
<reference evidence="8 9" key="1">
    <citation type="submission" date="2018-07" db="EMBL/GenBank/DDBJ databases">
        <title>Corallincola holothuriorum sp. nov., a new facultative anaerobe isolated from sea cucumber Apostichopus japonicus.</title>
        <authorList>
            <person name="Xia H."/>
        </authorList>
    </citation>
    <scope>NUCLEOTIDE SEQUENCE [LARGE SCALE GENOMIC DNA]</scope>
    <source>
        <strain evidence="8 9">C4</strain>
    </source>
</reference>
<dbReference type="InterPro" id="IPR027417">
    <property type="entry name" value="P-loop_NTPase"/>
</dbReference>
<dbReference type="InterPro" id="IPR014721">
    <property type="entry name" value="Ribsml_uS5_D2-typ_fold_subgr"/>
</dbReference>
<dbReference type="InterPro" id="IPR041095">
    <property type="entry name" value="EFG_II"/>
</dbReference>
<dbReference type="RefSeq" id="WP_114339168.1">
    <property type="nucleotide sequence ID" value="NZ_QPID01000009.1"/>
</dbReference>
<dbReference type="Pfam" id="PF00679">
    <property type="entry name" value="EFG_C"/>
    <property type="match status" value="1"/>
</dbReference>
<evidence type="ECO:0000256" key="4">
    <source>
        <dbReference type="ARBA" id="ARBA00022917"/>
    </source>
</evidence>
<dbReference type="Gene3D" id="3.30.230.10">
    <property type="match status" value="1"/>
</dbReference>
<keyword evidence="4" id="KW-0648">Protein biosynthesis</keyword>
<dbReference type="Pfam" id="PF14492">
    <property type="entry name" value="EFG_III"/>
    <property type="match status" value="1"/>
</dbReference>
<dbReference type="InterPro" id="IPR005225">
    <property type="entry name" value="Small_GTP-bd"/>
</dbReference>
<proteinExistence type="predicted"/>
<dbReference type="Pfam" id="PF22042">
    <property type="entry name" value="EF-G_D2"/>
    <property type="match status" value="1"/>
</dbReference>
<dbReference type="NCBIfam" id="TIGR00231">
    <property type="entry name" value="small_GTP"/>
    <property type="match status" value="1"/>
</dbReference>
<dbReference type="InterPro" id="IPR035647">
    <property type="entry name" value="EFG_III/V"/>
</dbReference>
<dbReference type="CDD" id="cd04170">
    <property type="entry name" value="EF-G_bact"/>
    <property type="match status" value="1"/>
</dbReference>
<dbReference type="SUPFAM" id="SSF54980">
    <property type="entry name" value="EF-G C-terminal domain-like"/>
    <property type="match status" value="2"/>
</dbReference>
<gene>
    <name evidence="8" type="ORF">DU002_14765</name>
</gene>
<evidence type="ECO:0000313" key="9">
    <source>
        <dbReference type="Proteomes" id="UP000252558"/>
    </source>
</evidence>
<dbReference type="InterPro" id="IPR009022">
    <property type="entry name" value="EFG_III"/>
</dbReference>
<dbReference type="PANTHER" id="PTHR43261">
    <property type="entry name" value="TRANSLATION ELONGATION FACTOR G-RELATED"/>
    <property type="match status" value="1"/>
</dbReference>
<keyword evidence="2" id="KW-0547">Nucleotide-binding</keyword>
<dbReference type="GO" id="GO:0097216">
    <property type="term" value="F:guanosine tetraphosphate binding"/>
    <property type="evidence" value="ECO:0007669"/>
    <property type="project" value="UniProtKB-ARBA"/>
</dbReference>
<evidence type="ECO:0000313" key="8">
    <source>
        <dbReference type="EMBL" id="RCU45718.1"/>
    </source>
</evidence>
<dbReference type="CDD" id="cd16262">
    <property type="entry name" value="EFG_III"/>
    <property type="match status" value="1"/>
</dbReference>
<dbReference type="InterPro" id="IPR000795">
    <property type="entry name" value="T_Tr_GTP-bd_dom"/>
</dbReference>
<dbReference type="Proteomes" id="UP000252558">
    <property type="component" value="Unassembled WGS sequence"/>
</dbReference>
<evidence type="ECO:0000256" key="3">
    <source>
        <dbReference type="ARBA" id="ARBA00022768"/>
    </source>
</evidence>
<dbReference type="InterPro" id="IPR047872">
    <property type="entry name" value="EFG_IV"/>
</dbReference>
<dbReference type="Gene3D" id="3.40.50.300">
    <property type="entry name" value="P-loop containing nucleotide triphosphate hydrolases"/>
    <property type="match status" value="1"/>
</dbReference>
<dbReference type="SMART" id="SM00889">
    <property type="entry name" value="EFG_IV"/>
    <property type="match status" value="1"/>
</dbReference>
<dbReference type="GO" id="GO:0003924">
    <property type="term" value="F:GTPase activity"/>
    <property type="evidence" value="ECO:0007669"/>
    <property type="project" value="InterPro"/>
</dbReference>
<dbReference type="FunFam" id="3.30.230.10:FF:000003">
    <property type="entry name" value="Elongation factor G"/>
    <property type="match status" value="1"/>
</dbReference>
<dbReference type="SUPFAM" id="SSF52540">
    <property type="entry name" value="P-loop containing nucleoside triphosphate hydrolases"/>
    <property type="match status" value="1"/>
</dbReference>